<sequence length="327" mass="35699">MFKAPTLKEAPVAQQRRVTVDINCASKRERRRDSMRTGPRKKAADAAGGAHSWRPLHATADQLRGGHFTFRYAPELEGDLMQTHQFSFLEPFFREQKILFTMSAGQAQAASSDYVRAIPVPSKQLPVSPIQRRRPLHSKGLADSKAVMLKQMTAAEKEKDEDKTQTFYQPGGLHAMVRKLMEKYPEASLRMAQGNAYEQGSSVKITLAGEAKDALALIEHGHIDQPGGDLLQIAACNQSTPTGHGGHGDPFHVISKEGEGYVAGGYVKLKVVGFPSAGRSLMDDKETNAWSSGFTEIVAQAVSEFHEGAIGDEKKLAALAMKLSKLT</sequence>
<evidence type="ECO:0000256" key="1">
    <source>
        <dbReference type="SAM" id="MobiDB-lite"/>
    </source>
</evidence>
<proteinExistence type="predicted"/>
<keyword evidence="3" id="KW-1185">Reference proteome</keyword>
<feature type="region of interest" description="Disordered" evidence="1">
    <location>
        <begin position="27"/>
        <end position="51"/>
    </location>
</feature>
<organism evidence="2 3">
    <name type="scientific">Symbiodinium microadriaticum</name>
    <name type="common">Dinoflagellate</name>
    <name type="synonym">Zooxanthella microadriatica</name>
    <dbReference type="NCBI Taxonomy" id="2951"/>
    <lineage>
        <taxon>Eukaryota</taxon>
        <taxon>Sar</taxon>
        <taxon>Alveolata</taxon>
        <taxon>Dinophyceae</taxon>
        <taxon>Suessiales</taxon>
        <taxon>Symbiodiniaceae</taxon>
        <taxon>Symbiodinium</taxon>
    </lineage>
</organism>
<evidence type="ECO:0000313" key="2">
    <source>
        <dbReference type="EMBL" id="OLP99559.1"/>
    </source>
</evidence>
<protein>
    <submittedName>
        <fullName evidence="2">Uncharacterized protein</fullName>
    </submittedName>
</protein>
<dbReference type="EMBL" id="LSRX01000357">
    <property type="protein sequence ID" value="OLP99559.1"/>
    <property type="molecule type" value="Genomic_DNA"/>
</dbReference>
<dbReference type="Proteomes" id="UP000186817">
    <property type="component" value="Unassembled WGS sequence"/>
</dbReference>
<accession>A0A1Q9DWL9</accession>
<gene>
    <name evidence="2" type="ORF">AK812_SmicGene17856</name>
</gene>
<comment type="caution">
    <text evidence="2">The sequence shown here is derived from an EMBL/GenBank/DDBJ whole genome shotgun (WGS) entry which is preliminary data.</text>
</comment>
<dbReference type="AlphaFoldDB" id="A0A1Q9DWL9"/>
<evidence type="ECO:0000313" key="3">
    <source>
        <dbReference type="Proteomes" id="UP000186817"/>
    </source>
</evidence>
<reference evidence="2 3" key="1">
    <citation type="submission" date="2016-02" db="EMBL/GenBank/DDBJ databases">
        <title>Genome analysis of coral dinoflagellate symbionts highlights evolutionary adaptations to a symbiotic lifestyle.</title>
        <authorList>
            <person name="Aranda M."/>
            <person name="Li Y."/>
            <person name="Liew Y.J."/>
            <person name="Baumgarten S."/>
            <person name="Simakov O."/>
            <person name="Wilson M."/>
            <person name="Piel J."/>
            <person name="Ashoor H."/>
            <person name="Bougouffa S."/>
            <person name="Bajic V.B."/>
            <person name="Ryu T."/>
            <person name="Ravasi T."/>
            <person name="Bayer T."/>
            <person name="Micklem G."/>
            <person name="Kim H."/>
            <person name="Bhak J."/>
            <person name="Lajeunesse T.C."/>
            <person name="Voolstra C.R."/>
        </authorList>
    </citation>
    <scope>NUCLEOTIDE SEQUENCE [LARGE SCALE GENOMIC DNA]</scope>
    <source>
        <strain evidence="2 3">CCMP2467</strain>
    </source>
</reference>
<name>A0A1Q9DWL9_SYMMI</name>